<comment type="similarity">
    <text evidence="2">Belongs to the TsaE family.</text>
</comment>
<dbReference type="EMBL" id="JAWLKE010000002">
    <property type="protein sequence ID" value="MDV6229722.1"/>
    <property type="molecule type" value="Genomic_DNA"/>
</dbReference>
<dbReference type="Gene3D" id="3.40.50.300">
    <property type="entry name" value="P-loop containing nucleotide triphosphate hydrolases"/>
    <property type="match status" value="1"/>
</dbReference>
<sequence length="167" mass="17454">MSDEPLILPVDVELATAADTAEFGARLAGVLVAGDLVILDGPLGAGKTAMTKGIAAGLGVQGRVTSPTFVIAREHRAGSRPRGLPPVALVHVDAYRLGMTGQSALDELDALDLDTDLTDAVVVVEWGEGLVEKLSDGHVSVRLTRDPDSDVRRVTACRVESVVTPQH</sequence>
<dbReference type="SUPFAM" id="SSF52540">
    <property type="entry name" value="P-loop containing nucleoside triphosphate hydrolases"/>
    <property type="match status" value="1"/>
</dbReference>
<evidence type="ECO:0000256" key="11">
    <source>
        <dbReference type="ARBA" id="ARBA00032441"/>
    </source>
</evidence>
<evidence type="ECO:0000256" key="7">
    <source>
        <dbReference type="ARBA" id="ARBA00022741"/>
    </source>
</evidence>
<dbReference type="NCBIfam" id="TIGR00150">
    <property type="entry name" value="T6A_YjeE"/>
    <property type="match status" value="1"/>
</dbReference>
<dbReference type="RefSeq" id="WP_317547370.1">
    <property type="nucleotide sequence ID" value="NZ_JAWLKE010000002.1"/>
</dbReference>
<gene>
    <name evidence="12" type="primary">tsaE</name>
    <name evidence="12" type="ORF">R3P95_04120</name>
</gene>
<protein>
    <recommendedName>
        <fullName evidence="3">tRNA threonylcarbamoyladenosine biosynthesis protein TsaE</fullName>
    </recommendedName>
    <alternativeName>
        <fullName evidence="11">t(6)A37 threonylcarbamoyladenosine biosynthesis protein TsaE</fullName>
    </alternativeName>
</protein>
<evidence type="ECO:0000256" key="10">
    <source>
        <dbReference type="ARBA" id="ARBA00024908"/>
    </source>
</evidence>
<evidence type="ECO:0000256" key="5">
    <source>
        <dbReference type="ARBA" id="ARBA00022694"/>
    </source>
</evidence>
<keyword evidence="13" id="KW-1185">Reference proteome</keyword>
<comment type="subcellular location">
    <subcellularLocation>
        <location evidence="1">Cytoplasm</location>
    </subcellularLocation>
</comment>
<evidence type="ECO:0000313" key="12">
    <source>
        <dbReference type="EMBL" id="MDV6229722.1"/>
    </source>
</evidence>
<name>A0ABU4AU10_9NOCA</name>
<dbReference type="PANTHER" id="PTHR33540">
    <property type="entry name" value="TRNA THREONYLCARBAMOYLADENOSINE BIOSYNTHESIS PROTEIN TSAE"/>
    <property type="match status" value="1"/>
</dbReference>
<reference evidence="12 13" key="1">
    <citation type="submission" date="2023-10" db="EMBL/GenBank/DDBJ databases">
        <title>Development of a sustainable strategy for remediation of hydrocarbon-contaminated territories based on the waste exchange concept.</title>
        <authorList>
            <person name="Krivoruchko A."/>
        </authorList>
    </citation>
    <scope>NUCLEOTIDE SEQUENCE [LARGE SCALE GENOMIC DNA]</scope>
    <source>
        <strain evidence="12 13">IEGM 1322</strain>
    </source>
</reference>
<accession>A0ABU4AU10</accession>
<evidence type="ECO:0000256" key="8">
    <source>
        <dbReference type="ARBA" id="ARBA00022840"/>
    </source>
</evidence>
<keyword evidence="9" id="KW-0460">Magnesium</keyword>
<keyword evidence="4" id="KW-0963">Cytoplasm</keyword>
<evidence type="ECO:0000256" key="3">
    <source>
        <dbReference type="ARBA" id="ARBA00019010"/>
    </source>
</evidence>
<comment type="caution">
    <text evidence="12">The sequence shown here is derived from an EMBL/GenBank/DDBJ whole genome shotgun (WGS) entry which is preliminary data.</text>
</comment>
<evidence type="ECO:0000256" key="1">
    <source>
        <dbReference type="ARBA" id="ARBA00004496"/>
    </source>
</evidence>
<evidence type="ECO:0000256" key="6">
    <source>
        <dbReference type="ARBA" id="ARBA00022723"/>
    </source>
</evidence>
<proteinExistence type="inferred from homology"/>
<dbReference type="Proteomes" id="UP001185899">
    <property type="component" value="Unassembled WGS sequence"/>
</dbReference>
<keyword evidence="8" id="KW-0067">ATP-binding</keyword>
<keyword evidence="7" id="KW-0547">Nucleotide-binding</keyword>
<dbReference type="InterPro" id="IPR003442">
    <property type="entry name" value="T6A_TsaE"/>
</dbReference>
<keyword evidence="5" id="KW-0819">tRNA processing</keyword>
<dbReference type="Pfam" id="PF02367">
    <property type="entry name" value="TsaE"/>
    <property type="match status" value="1"/>
</dbReference>
<keyword evidence="6" id="KW-0479">Metal-binding</keyword>
<evidence type="ECO:0000313" key="13">
    <source>
        <dbReference type="Proteomes" id="UP001185899"/>
    </source>
</evidence>
<dbReference type="PANTHER" id="PTHR33540:SF2">
    <property type="entry name" value="TRNA THREONYLCARBAMOYLADENOSINE BIOSYNTHESIS PROTEIN TSAE"/>
    <property type="match status" value="1"/>
</dbReference>
<evidence type="ECO:0000256" key="9">
    <source>
        <dbReference type="ARBA" id="ARBA00022842"/>
    </source>
</evidence>
<evidence type="ECO:0000256" key="2">
    <source>
        <dbReference type="ARBA" id="ARBA00007599"/>
    </source>
</evidence>
<dbReference type="InterPro" id="IPR027417">
    <property type="entry name" value="P-loop_NTPase"/>
</dbReference>
<comment type="function">
    <text evidence="10">Required for the formation of a threonylcarbamoyl group on adenosine at position 37 (t(6)A37) in tRNAs that read codons beginning with adenine. Is involved in the transfer of the threonylcarbamoyl moiety of threonylcarbamoyl-AMP (TC-AMP) to the N6 group of A37, together with TsaD and TsaB. TsaE seems to play an indirect role in the t(6)A biosynthesis pathway, possibly in regulating the core enzymatic function of TsaD.</text>
</comment>
<evidence type="ECO:0000256" key="4">
    <source>
        <dbReference type="ARBA" id="ARBA00022490"/>
    </source>
</evidence>
<organism evidence="12 13">
    <name type="scientific">Rhodococcus cercidiphylli</name>
    <dbReference type="NCBI Taxonomy" id="489916"/>
    <lineage>
        <taxon>Bacteria</taxon>
        <taxon>Bacillati</taxon>
        <taxon>Actinomycetota</taxon>
        <taxon>Actinomycetes</taxon>
        <taxon>Mycobacteriales</taxon>
        <taxon>Nocardiaceae</taxon>
        <taxon>Rhodococcus</taxon>
    </lineage>
</organism>